<name>A0A1H3HWS7_9BACI</name>
<comment type="subunit">
    <text evidence="5">Homodimer. The dihydroxyacetone kinase complex is composed of a homodimer of DhaM, a homodimer of DhaK and the subunit DhaL.</text>
</comment>
<keyword evidence="8" id="KW-1185">Reference proteome</keyword>
<dbReference type="NCBIfam" id="TIGR02364">
    <property type="entry name" value="dha_pts"/>
    <property type="match status" value="1"/>
</dbReference>
<dbReference type="PANTHER" id="PTHR38594:SF1">
    <property type="entry name" value="PEP-DEPENDENT DIHYDROXYACETONE KINASE, PHOSPHORYL DONOR SUBUNIT DHAM"/>
    <property type="match status" value="1"/>
</dbReference>
<keyword evidence="4" id="KW-0808">Transferase</keyword>
<dbReference type="Gene3D" id="3.40.50.510">
    <property type="entry name" value="Phosphotransferase system, mannose-type IIA component"/>
    <property type="match status" value="1"/>
</dbReference>
<dbReference type="InterPro" id="IPR012844">
    <property type="entry name" value="DhaM_N"/>
</dbReference>
<dbReference type="RefSeq" id="WP_008591138.1">
    <property type="nucleotide sequence ID" value="NZ_FNOS01000006.1"/>
</dbReference>
<evidence type="ECO:0000259" key="6">
    <source>
        <dbReference type="PROSITE" id="PS51096"/>
    </source>
</evidence>
<dbReference type="Pfam" id="PF03610">
    <property type="entry name" value="EIIA-man"/>
    <property type="match status" value="1"/>
</dbReference>
<dbReference type="EMBL" id="FNOS01000006">
    <property type="protein sequence ID" value="SDY19715.1"/>
    <property type="molecule type" value="Genomic_DNA"/>
</dbReference>
<keyword evidence="7" id="KW-0418">Kinase</keyword>
<reference evidence="7 8" key="1">
    <citation type="submission" date="2016-10" db="EMBL/GenBank/DDBJ databases">
        <authorList>
            <person name="Varghese N."/>
            <person name="Submissions S."/>
        </authorList>
    </citation>
    <scope>NUCLEOTIDE SEQUENCE [LARGE SCALE GENOMIC DNA]</scope>
    <source>
        <strain evidence="7 8">DSM 20748</strain>
    </source>
</reference>
<proteinExistence type="predicted"/>
<dbReference type="GO" id="GO:0016301">
    <property type="term" value="F:kinase activity"/>
    <property type="evidence" value="ECO:0007669"/>
    <property type="project" value="UniProtKB-KW"/>
</dbReference>
<evidence type="ECO:0000256" key="3">
    <source>
        <dbReference type="ARBA" id="ARBA00012095"/>
    </source>
</evidence>
<comment type="function">
    <text evidence="2">Component of the dihydroxyacetone kinase complex, which is responsible for the phosphoenolpyruvate (PEP)-dependent phosphorylation of dihydroxyacetone. DhaM serves as the phosphoryl donor. Is phosphorylated by phosphoenolpyruvate in an EI- and HPr-dependent reaction, and a phosphorelay system on histidine residues finally leads to phosphoryl transfer to DhaL and dihydroxyacetone.</text>
</comment>
<evidence type="ECO:0000313" key="8">
    <source>
        <dbReference type="Proteomes" id="UP000198647"/>
    </source>
</evidence>
<comment type="caution">
    <text evidence="7">The sequence shown here is derived from an EMBL/GenBank/DDBJ whole genome shotgun (WGS) entry which is preliminary data.</text>
</comment>
<dbReference type="PROSITE" id="PS51096">
    <property type="entry name" value="PTS_EIIA_TYPE_4"/>
    <property type="match status" value="1"/>
</dbReference>
<protein>
    <recommendedName>
        <fullName evidence="3">phosphoenolpyruvate--glycerone phosphotransferase</fullName>
        <ecNumber evidence="3">2.7.1.121</ecNumber>
    </recommendedName>
</protein>
<evidence type="ECO:0000256" key="4">
    <source>
        <dbReference type="ARBA" id="ARBA00022679"/>
    </source>
</evidence>
<dbReference type="EC" id="2.7.1.121" evidence="3"/>
<dbReference type="InterPro" id="IPR004701">
    <property type="entry name" value="PTS_EIIA_man-typ"/>
</dbReference>
<dbReference type="SUPFAM" id="SSF53062">
    <property type="entry name" value="PTS system fructose IIA component-like"/>
    <property type="match status" value="1"/>
</dbReference>
<evidence type="ECO:0000256" key="2">
    <source>
        <dbReference type="ARBA" id="ARBA00002788"/>
    </source>
</evidence>
<evidence type="ECO:0000313" key="7">
    <source>
        <dbReference type="EMBL" id="SDY19715.1"/>
    </source>
</evidence>
<dbReference type="Proteomes" id="UP000198647">
    <property type="component" value="Unassembled WGS sequence"/>
</dbReference>
<gene>
    <name evidence="7" type="ORF">SAMN04488081_2307</name>
</gene>
<evidence type="ECO:0000256" key="5">
    <source>
        <dbReference type="ARBA" id="ARBA00046577"/>
    </source>
</evidence>
<evidence type="ECO:0000256" key="1">
    <source>
        <dbReference type="ARBA" id="ARBA00001113"/>
    </source>
</evidence>
<dbReference type="InterPro" id="IPR036662">
    <property type="entry name" value="PTS_EIIA_man-typ_sf"/>
</dbReference>
<sequence>MANTGIVLISHSPKVAEGTRDIIAEAVKNVKVVPAGGTEEGGIGTSAPKIQQAVEEADDGNGVLLLYDIGSAGMNAEMAVELTETERCHVAEDIPLVEGGYVAAVEAGMGKSAEEIIASLRKSFRLE</sequence>
<dbReference type="PANTHER" id="PTHR38594">
    <property type="entry name" value="PEP-DEPENDENT DIHYDROXYACETONE KINASE, PHOSPHORYL DONOR SUBUNIT DHAM"/>
    <property type="match status" value="1"/>
</dbReference>
<accession>A0A1H3HWS7</accession>
<organism evidence="7 8">
    <name type="scientific">Salimicrobium album</name>
    <dbReference type="NCBI Taxonomy" id="50717"/>
    <lineage>
        <taxon>Bacteria</taxon>
        <taxon>Bacillati</taxon>
        <taxon>Bacillota</taxon>
        <taxon>Bacilli</taxon>
        <taxon>Bacillales</taxon>
        <taxon>Bacillaceae</taxon>
        <taxon>Salimicrobium</taxon>
    </lineage>
</organism>
<feature type="domain" description="PTS EIIA type-4" evidence="6">
    <location>
        <begin position="3"/>
        <end position="127"/>
    </location>
</feature>
<dbReference type="InterPro" id="IPR039643">
    <property type="entry name" value="DhaM"/>
</dbReference>
<comment type="catalytic activity">
    <reaction evidence="1">
        <text>dihydroxyacetone + phosphoenolpyruvate = dihydroxyacetone phosphate + pyruvate</text>
        <dbReference type="Rhea" id="RHEA:18381"/>
        <dbReference type="ChEBI" id="CHEBI:15361"/>
        <dbReference type="ChEBI" id="CHEBI:16016"/>
        <dbReference type="ChEBI" id="CHEBI:57642"/>
        <dbReference type="ChEBI" id="CHEBI:58702"/>
        <dbReference type="EC" id="2.7.1.121"/>
    </reaction>
</comment>